<dbReference type="Gene3D" id="3.90.920.10">
    <property type="entry name" value="DNA primase, PRIM domain"/>
    <property type="match status" value="1"/>
</dbReference>
<evidence type="ECO:0000313" key="3">
    <source>
        <dbReference type="Proteomes" id="UP000292235"/>
    </source>
</evidence>
<feature type="domain" description="DNA ligase D polymerase" evidence="1">
    <location>
        <begin position="31"/>
        <end position="279"/>
    </location>
</feature>
<sequence length="304" mass="33860">MNADAQERRVGRHRVRISRPGKELFEPGGPTKLELADHYRAVAEPMLRHLRGRPLALQRYPHGIGDPAGGFYVKNRPSHAPVWAGAVRVPSRDGDSATEMLVCDDAATLVWLADQAAITLHPWLSRTGRLHTPDRLIIDLDPPGDDFAAVRRAAADVREVLEGLGLAAFVMTTGSRGLHVVAPIRPEIDAAQARDFAHVIAELTARRRPDELTTVFRKRRRGERLFLDYLRNGYAQLAVAPYSVRALPGAPVATPLSWEELERVDSARTWTVRTFGDRAGAEPWRDMARHARSPRRAIERLDVG</sequence>
<dbReference type="PANTHER" id="PTHR42705">
    <property type="entry name" value="BIFUNCTIONAL NON-HOMOLOGOUS END JOINING PROTEIN LIGD"/>
    <property type="match status" value="1"/>
</dbReference>
<dbReference type="OrthoDB" id="4296267at2"/>
<dbReference type="InterPro" id="IPR052171">
    <property type="entry name" value="NHEJ_LigD"/>
</dbReference>
<dbReference type="PANTHER" id="PTHR42705:SF2">
    <property type="entry name" value="BIFUNCTIONAL NON-HOMOLOGOUS END JOINING PROTEIN LIGD"/>
    <property type="match status" value="1"/>
</dbReference>
<dbReference type="GO" id="GO:0003910">
    <property type="term" value="F:DNA ligase (ATP) activity"/>
    <property type="evidence" value="ECO:0007669"/>
    <property type="project" value="UniProtKB-EC"/>
</dbReference>
<dbReference type="InterPro" id="IPR014145">
    <property type="entry name" value="LigD_pol_dom"/>
</dbReference>
<dbReference type="NCBIfam" id="TIGR02778">
    <property type="entry name" value="ligD_pol"/>
    <property type="match status" value="1"/>
</dbReference>
<dbReference type="RefSeq" id="WP_131098377.1">
    <property type="nucleotide sequence ID" value="NZ_CP036455.1"/>
</dbReference>
<accession>A0A4V0ZJN9</accession>
<proteinExistence type="predicted"/>
<evidence type="ECO:0000259" key="1">
    <source>
        <dbReference type="Pfam" id="PF21686"/>
    </source>
</evidence>
<dbReference type="KEGG" id="strr:EKD16_11795"/>
<keyword evidence="2" id="KW-0436">Ligase</keyword>
<name>A0A4V0ZJN9_9ACTN</name>
<dbReference type="EC" id="6.5.1.1" evidence="2"/>
<dbReference type="Pfam" id="PF21686">
    <property type="entry name" value="LigD_Prim-Pol"/>
    <property type="match status" value="1"/>
</dbReference>
<dbReference type="EMBL" id="CP036455">
    <property type="protein sequence ID" value="QBI54142.1"/>
    <property type="molecule type" value="Genomic_DNA"/>
</dbReference>
<gene>
    <name evidence="2" type="primary">ykoU3</name>
    <name evidence="2" type="ORF">EKD16_11795</name>
</gene>
<dbReference type="CDD" id="cd04861">
    <property type="entry name" value="LigD_Pol_like"/>
    <property type="match status" value="1"/>
</dbReference>
<keyword evidence="3" id="KW-1185">Reference proteome</keyword>
<dbReference type="AlphaFoldDB" id="A0A4V0ZJN9"/>
<protein>
    <submittedName>
        <fullName evidence="2">Putative ATP-dependent DNA ligase YkoU</fullName>
        <ecNumber evidence="2">6.5.1.1</ecNumber>
    </submittedName>
</protein>
<dbReference type="Proteomes" id="UP000292235">
    <property type="component" value="Chromosome"/>
</dbReference>
<organism evidence="2 3">
    <name type="scientific">Streptomonospora litoralis</name>
    <dbReference type="NCBI Taxonomy" id="2498135"/>
    <lineage>
        <taxon>Bacteria</taxon>
        <taxon>Bacillati</taxon>
        <taxon>Actinomycetota</taxon>
        <taxon>Actinomycetes</taxon>
        <taxon>Streptosporangiales</taxon>
        <taxon>Nocardiopsidaceae</taxon>
        <taxon>Streptomonospora</taxon>
    </lineage>
</organism>
<reference evidence="2 3" key="1">
    <citation type="submission" date="2019-02" db="EMBL/GenBank/DDBJ databases">
        <authorList>
            <person name="Khodamoradi S."/>
            <person name="Hahnke R.L."/>
            <person name="Kaempfer P."/>
            <person name="Schumann P."/>
            <person name="Rohde M."/>
            <person name="Steinert M."/>
            <person name="Luzhetskyy A."/>
            <person name="Wink J."/>
            <person name="Ruckert C."/>
        </authorList>
    </citation>
    <scope>NUCLEOTIDE SEQUENCE [LARGE SCALE GENOMIC DNA]</scope>
    <source>
        <strain evidence="2 3">M2</strain>
    </source>
</reference>
<evidence type="ECO:0000313" key="2">
    <source>
        <dbReference type="EMBL" id="QBI54142.1"/>
    </source>
</evidence>